<comment type="caution">
    <text evidence="1">The sequence shown here is derived from an EMBL/GenBank/DDBJ whole genome shotgun (WGS) entry which is preliminary data.</text>
</comment>
<name>A0ABV2EHH3_9CAUL</name>
<dbReference type="Proteomes" id="UP001549110">
    <property type="component" value="Unassembled WGS sequence"/>
</dbReference>
<proteinExistence type="predicted"/>
<reference evidence="1 2" key="1">
    <citation type="submission" date="2024-06" db="EMBL/GenBank/DDBJ databases">
        <title>Genomic Encyclopedia of Type Strains, Phase IV (KMG-IV): sequencing the most valuable type-strain genomes for metagenomic binning, comparative biology and taxonomic classification.</title>
        <authorList>
            <person name="Goeker M."/>
        </authorList>
    </citation>
    <scope>NUCLEOTIDE SEQUENCE [LARGE SCALE GENOMIC DNA]</scope>
    <source>
        <strain evidence="1 2">DSM 17809</strain>
    </source>
</reference>
<gene>
    <name evidence="1" type="ORF">ABID41_001580</name>
</gene>
<keyword evidence="2" id="KW-1185">Reference proteome</keyword>
<sequence>MNSPRRTPLRFTRGGRVYIIAPATGANDTGYMGLCDGQVVARGEDRAFVMRELIDTDREYCASLAWYETT</sequence>
<protein>
    <submittedName>
        <fullName evidence="1">Uncharacterized protein</fullName>
    </submittedName>
</protein>
<organism evidence="1 2">
    <name type="scientific">Phenylobacterium koreense</name>
    <dbReference type="NCBI Taxonomy" id="266125"/>
    <lineage>
        <taxon>Bacteria</taxon>
        <taxon>Pseudomonadati</taxon>
        <taxon>Pseudomonadota</taxon>
        <taxon>Alphaproteobacteria</taxon>
        <taxon>Caulobacterales</taxon>
        <taxon>Caulobacteraceae</taxon>
        <taxon>Phenylobacterium</taxon>
    </lineage>
</organism>
<accession>A0ABV2EHH3</accession>
<dbReference type="EMBL" id="JBEPLU010000001">
    <property type="protein sequence ID" value="MET3526485.1"/>
    <property type="molecule type" value="Genomic_DNA"/>
</dbReference>
<evidence type="ECO:0000313" key="1">
    <source>
        <dbReference type="EMBL" id="MET3526485.1"/>
    </source>
</evidence>
<evidence type="ECO:0000313" key="2">
    <source>
        <dbReference type="Proteomes" id="UP001549110"/>
    </source>
</evidence>